<feature type="compositionally biased region" description="Basic and acidic residues" evidence="1">
    <location>
        <begin position="71"/>
        <end position="84"/>
    </location>
</feature>
<protein>
    <submittedName>
        <fullName evidence="2">Uncharacterized protein</fullName>
    </submittedName>
</protein>
<evidence type="ECO:0000313" key="2">
    <source>
        <dbReference type="EMBL" id="CAN69141.1"/>
    </source>
</evidence>
<sequence>MSYCKDPRDNKYKRTTRIYYQFSPEIPQHPVHFAFGAYPVELNEVSSQFLIKTSGDRMNKKLSMHVVSMGHGEHGTGMHGERNKQPKYLQRPAQRAPTSSPGTSLHSARPSLIRSSQLALTASRFSQNHLYRCQPLIAPPSPLFDSLAASQNVTRGFPQMVTPGQKQAAE</sequence>
<name>A5AKS2_VITVI</name>
<accession>A5AKS2</accession>
<feature type="region of interest" description="Disordered" evidence="1">
    <location>
        <begin position="71"/>
        <end position="110"/>
    </location>
</feature>
<gene>
    <name evidence="2" type="ORF">VITISV_039519</name>
</gene>
<dbReference type="EMBL" id="AM429003">
    <property type="protein sequence ID" value="CAN69141.1"/>
    <property type="molecule type" value="Genomic_DNA"/>
</dbReference>
<proteinExistence type="predicted"/>
<organism evidence="2">
    <name type="scientific">Vitis vinifera</name>
    <name type="common">Grape</name>
    <dbReference type="NCBI Taxonomy" id="29760"/>
    <lineage>
        <taxon>Eukaryota</taxon>
        <taxon>Viridiplantae</taxon>
        <taxon>Streptophyta</taxon>
        <taxon>Embryophyta</taxon>
        <taxon>Tracheophyta</taxon>
        <taxon>Spermatophyta</taxon>
        <taxon>Magnoliopsida</taxon>
        <taxon>eudicotyledons</taxon>
        <taxon>Gunneridae</taxon>
        <taxon>Pentapetalae</taxon>
        <taxon>rosids</taxon>
        <taxon>Vitales</taxon>
        <taxon>Vitaceae</taxon>
        <taxon>Viteae</taxon>
        <taxon>Vitis</taxon>
    </lineage>
</organism>
<reference evidence="2" key="1">
    <citation type="journal article" date="2007" name="PLoS ONE">
        <title>The first genome sequence of an elite grapevine cultivar (Pinot noir Vitis vinifera L.): coping with a highly heterozygous genome.</title>
        <authorList>
            <person name="Velasco R."/>
            <person name="Zharkikh A."/>
            <person name="Troggio M."/>
            <person name="Cartwright D.A."/>
            <person name="Cestaro A."/>
            <person name="Pruss D."/>
            <person name="Pindo M."/>
            <person name="FitzGerald L.M."/>
            <person name="Vezzulli S."/>
            <person name="Reid J."/>
            <person name="Malacarne G."/>
            <person name="Iliev D."/>
            <person name="Coppola G."/>
            <person name="Wardell B."/>
            <person name="Micheletti D."/>
            <person name="Macalma T."/>
            <person name="Facci M."/>
            <person name="Mitchell J.T."/>
            <person name="Perazzolli M."/>
            <person name="Eldredge G."/>
            <person name="Gatto P."/>
            <person name="Oyzerski R."/>
            <person name="Moretto M."/>
            <person name="Gutin N."/>
            <person name="Stefanini M."/>
            <person name="Chen Y."/>
            <person name="Segala C."/>
            <person name="Davenport C."/>
            <person name="Dematte L."/>
            <person name="Mraz A."/>
            <person name="Battilana J."/>
            <person name="Stormo K."/>
            <person name="Costa F."/>
            <person name="Tao Q."/>
            <person name="Si-Ammour A."/>
            <person name="Harkins T."/>
            <person name="Lackey A."/>
            <person name="Perbost C."/>
            <person name="Taillon B."/>
            <person name="Stella A."/>
            <person name="Solovyev V."/>
            <person name="Fawcett J.A."/>
            <person name="Sterck L."/>
            <person name="Vandepoele K."/>
            <person name="Grando S.M."/>
            <person name="Toppo S."/>
            <person name="Moser C."/>
            <person name="Lanchbury J."/>
            <person name="Bogden R."/>
            <person name="Skolnick M."/>
            <person name="Sgaramella V."/>
            <person name="Bhatnagar S.K."/>
            <person name="Fontana P."/>
            <person name="Gutin A."/>
            <person name="Van de Peer Y."/>
            <person name="Salamini F."/>
            <person name="Viola R."/>
        </authorList>
    </citation>
    <scope>NUCLEOTIDE SEQUENCE</scope>
</reference>
<dbReference type="AlphaFoldDB" id="A5AKS2"/>
<evidence type="ECO:0000256" key="1">
    <source>
        <dbReference type="SAM" id="MobiDB-lite"/>
    </source>
</evidence>
<feature type="compositionally biased region" description="Polar residues" evidence="1">
    <location>
        <begin position="96"/>
        <end position="106"/>
    </location>
</feature>